<keyword evidence="1" id="KW-0472">Membrane</keyword>
<feature type="transmembrane region" description="Helical" evidence="1">
    <location>
        <begin position="122"/>
        <end position="139"/>
    </location>
</feature>
<protein>
    <recommendedName>
        <fullName evidence="4">Inner membrane protein</fullName>
    </recommendedName>
</protein>
<accession>A0ABS4SQ78</accession>
<feature type="transmembrane region" description="Helical" evidence="1">
    <location>
        <begin position="45"/>
        <end position="66"/>
    </location>
</feature>
<name>A0ABS4SQ78_9PROT</name>
<proteinExistence type="predicted"/>
<evidence type="ECO:0000313" key="2">
    <source>
        <dbReference type="EMBL" id="MBP2294706.1"/>
    </source>
</evidence>
<dbReference type="EMBL" id="JAGINP010000017">
    <property type="protein sequence ID" value="MBP2294706.1"/>
    <property type="molecule type" value="Genomic_DNA"/>
</dbReference>
<evidence type="ECO:0000313" key="3">
    <source>
        <dbReference type="Proteomes" id="UP000781958"/>
    </source>
</evidence>
<dbReference type="Pfam" id="PF10688">
    <property type="entry name" value="Imp-YgjV"/>
    <property type="match status" value="1"/>
</dbReference>
<feature type="transmembrane region" description="Helical" evidence="1">
    <location>
        <begin position="86"/>
        <end position="110"/>
    </location>
</feature>
<gene>
    <name evidence="2" type="ORF">J2851_004496</name>
</gene>
<dbReference type="RefSeq" id="WP_209768983.1">
    <property type="nucleotide sequence ID" value="NZ_JAGINP010000017.1"/>
</dbReference>
<keyword evidence="3" id="KW-1185">Reference proteome</keyword>
<organism evidence="2 3">
    <name type="scientific">Azospirillum rugosum</name>
    <dbReference type="NCBI Taxonomy" id="416170"/>
    <lineage>
        <taxon>Bacteria</taxon>
        <taxon>Pseudomonadati</taxon>
        <taxon>Pseudomonadota</taxon>
        <taxon>Alphaproteobacteria</taxon>
        <taxon>Rhodospirillales</taxon>
        <taxon>Azospirillaceae</taxon>
        <taxon>Azospirillum</taxon>
    </lineage>
</organism>
<feature type="transmembrane region" description="Helical" evidence="1">
    <location>
        <begin position="6"/>
        <end position="24"/>
    </location>
</feature>
<reference evidence="2 3" key="1">
    <citation type="submission" date="2021-03" db="EMBL/GenBank/DDBJ databases">
        <title>Genomic Encyclopedia of Type Strains, Phase III (KMG-III): the genomes of soil and plant-associated and newly described type strains.</title>
        <authorList>
            <person name="Whitman W."/>
        </authorList>
    </citation>
    <scope>NUCLEOTIDE SEQUENCE [LARGE SCALE GENOMIC DNA]</scope>
    <source>
        <strain evidence="2 3">IMMIB AFH-6</strain>
    </source>
</reference>
<sequence length="174" mass="17755">MLPLSASDLAGFVGLALVAVWPLLKGRRALLAGQSASTGAFLVHYLLAGSVTAAAMCGLSIVQAGAAWSDDRSWWRKALFVATLPALALLASLTWAGPASAWSAAGLALATVARWQVRPDRLRLLFLLAAAAWIVHDVLTGSVPGLLADLLCAASLAYGWARGAGRAAPAGGVA</sequence>
<evidence type="ECO:0008006" key="4">
    <source>
        <dbReference type="Google" id="ProtNLM"/>
    </source>
</evidence>
<keyword evidence="1" id="KW-1133">Transmembrane helix</keyword>
<dbReference type="Proteomes" id="UP000781958">
    <property type="component" value="Unassembled WGS sequence"/>
</dbReference>
<keyword evidence="1" id="KW-0812">Transmembrane</keyword>
<dbReference type="InterPro" id="IPR019629">
    <property type="entry name" value="Uncharacterised_HI1736/YgjV"/>
</dbReference>
<evidence type="ECO:0000256" key="1">
    <source>
        <dbReference type="SAM" id="Phobius"/>
    </source>
</evidence>
<comment type="caution">
    <text evidence="2">The sequence shown here is derived from an EMBL/GenBank/DDBJ whole genome shotgun (WGS) entry which is preliminary data.</text>
</comment>